<name>A0ABD3KV05_EUCGL</name>
<keyword evidence="6" id="KW-0539">Nucleus</keyword>
<keyword evidence="3" id="KW-0805">Transcription regulation</keyword>
<reference evidence="9 10" key="1">
    <citation type="submission" date="2024-11" db="EMBL/GenBank/DDBJ databases">
        <title>Chromosome-level genome assembly of Eucalyptus globulus Labill. provides insights into its genome evolution.</title>
        <authorList>
            <person name="Li X."/>
        </authorList>
    </citation>
    <scope>NUCLEOTIDE SEQUENCE [LARGE SCALE GENOMIC DNA]</scope>
    <source>
        <strain evidence="9">CL2024</strain>
        <tissue evidence="9">Fresh tender leaves</tissue>
    </source>
</reference>
<keyword evidence="5" id="KW-0804">Transcription</keyword>
<dbReference type="EMBL" id="JBJKBG010000005">
    <property type="protein sequence ID" value="KAL3741146.1"/>
    <property type="molecule type" value="Genomic_DNA"/>
</dbReference>
<sequence>MGHHCCTKQKVKRGLWSPEEDEKLARFITTHGHGSWSSVPKLAGLQRCGKSCRLRWINYLRPDLKRGSFSAQEERTIIDVHRILGNRWSQIAKHLPGRTDNEVKNFWNSCIKKKLLAQGLDPNTHNLLSTTSSLKNNNGGNVNSSSSMFHMSTDSSTSNCSMDLKIPFVTLPSVPCPDQATNPICTGLFPPILHATSSSSNLMSFEYHRQNPSASSPHGLMDLAAAGRSPSSFSSLLNSFSSGLAGNGEESSLWDCGLEANAVLAAPRHEDTSQVQMQQQPPGLKQANEKNGKLGVESDNCDFMSTDAMDSSFDFDFVERSSAGLAAGGMYYNLSPIDQLAWNC</sequence>
<dbReference type="PROSITE" id="PS50090">
    <property type="entry name" value="MYB_LIKE"/>
    <property type="match status" value="2"/>
</dbReference>
<feature type="domain" description="HTH myb-type" evidence="8">
    <location>
        <begin position="61"/>
        <end position="115"/>
    </location>
</feature>
<dbReference type="InterPro" id="IPR051953">
    <property type="entry name" value="Plant_SW-associated_TFs"/>
</dbReference>
<evidence type="ECO:0000256" key="3">
    <source>
        <dbReference type="ARBA" id="ARBA00023015"/>
    </source>
</evidence>
<dbReference type="SMART" id="SM00717">
    <property type="entry name" value="SANT"/>
    <property type="match status" value="2"/>
</dbReference>
<feature type="domain" description="Myb-like" evidence="7">
    <location>
        <begin position="8"/>
        <end position="60"/>
    </location>
</feature>
<dbReference type="CDD" id="cd00167">
    <property type="entry name" value="SANT"/>
    <property type="match status" value="2"/>
</dbReference>
<dbReference type="InterPro" id="IPR009057">
    <property type="entry name" value="Homeodomain-like_sf"/>
</dbReference>
<dbReference type="Proteomes" id="UP001634007">
    <property type="component" value="Unassembled WGS sequence"/>
</dbReference>
<accession>A0ABD3KV05</accession>
<evidence type="ECO:0000256" key="1">
    <source>
        <dbReference type="ARBA" id="ARBA00004123"/>
    </source>
</evidence>
<keyword evidence="2" id="KW-0677">Repeat</keyword>
<evidence type="ECO:0000256" key="2">
    <source>
        <dbReference type="ARBA" id="ARBA00022737"/>
    </source>
</evidence>
<evidence type="ECO:0000256" key="4">
    <source>
        <dbReference type="ARBA" id="ARBA00023125"/>
    </source>
</evidence>
<keyword evidence="10" id="KW-1185">Reference proteome</keyword>
<evidence type="ECO:0000256" key="5">
    <source>
        <dbReference type="ARBA" id="ARBA00023163"/>
    </source>
</evidence>
<dbReference type="PANTHER" id="PTHR47997:SF40">
    <property type="entry name" value="TRANSCRIPTION FACTOR MYB26-LIKE"/>
    <property type="match status" value="1"/>
</dbReference>
<dbReference type="PANTHER" id="PTHR47997">
    <property type="entry name" value="MYB DOMAIN PROTEIN 55"/>
    <property type="match status" value="1"/>
</dbReference>
<dbReference type="Pfam" id="PF00249">
    <property type="entry name" value="Myb_DNA-binding"/>
    <property type="match status" value="2"/>
</dbReference>
<comment type="subcellular location">
    <subcellularLocation>
        <location evidence="1">Nucleus</location>
    </subcellularLocation>
</comment>
<evidence type="ECO:0000313" key="10">
    <source>
        <dbReference type="Proteomes" id="UP001634007"/>
    </source>
</evidence>
<gene>
    <name evidence="9" type="ORF">ACJRO7_022285</name>
</gene>
<feature type="domain" description="Myb-like" evidence="7">
    <location>
        <begin position="61"/>
        <end position="111"/>
    </location>
</feature>
<dbReference type="FunFam" id="1.10.10.60:FF:000185">
    <property type="entry name" value="MYB transcription factor"/>
    <property type="match status" value="1"/>
</dbReference>
<evidence type="ECO:0000259" key="8">
    <source>
        <dbReference type="PROSITE" id="PS51294"/>
    </source>
</evidence>
<feature type="domain" description="HTH myb-type" evidence="8">
    <location>
        <begin position="8"/>
        <end position="60"/>
    </location>
</feature>
<dbReference type="SUPFAM" id="SSF46689">
    <property type="entry name" value="Homeodomain-like"/>
    <property type="match status" value="1"/>
</dbReference>
<dbReference type="GO" id="GO:0003677">
    <property type="term" value="F:DNA binding"/>
    <property type="evidence" value="ECO:0007669"/>
    <property type="project" value="UniProtKB-KW"/>
</dbReference>
<evidence type="ECO:0000313" key="9">
    <source>
        <dbReference type="EMBL" id="KAL3741146.1"/>
    </source>
</evidence>
<dbReference type="GO" id="GO:0005634">
    <property type="term" value="C:nucleus"/>
    <property type="evidence" value="ECO:0007669"/>
    <property type="project" value="UniProtKB-SubCell"/>
</dbReference>
<dbReference type="InterPro" id="IPR001005">
    <property type="entry name" value="SANT/Myb"/>
</dbReference>
<comment type="caution">
    <text evidence="9">The sequence shown here is derived from an EMBL/GenBank/DDBJ whole genome shotgun (WGS) entry which is preliminary data.</text>
</comment>
<keyword evidence="4" id="KW-0238">DNA-binding</keyword>
<organism evidence="9 10">
    <name type="scientific">Eucalyptus globulus</name>
    <name type="common">Tasmanian blue gum</name>
    <dbReference type="NCBI Taxonomy" id="34317"/>
    <lineage>
        <taxon>Eukaryota</taxon>
        <taxon>Viridiplantae</taxon>
        <taxon>Streptophyta</taxon>
        <taxon>Embryophyta</taxon>
        <taxon>Tracheophyta</taxon>
        <taxon>Spermatophyta</taxon>
        <taxon>Magnoliopsida</taxon>
        <taxon>eudicotyledons</taxon>
        <taxon>Gunneridae</taxon>
        <taxon>Pentapetalae</taxon>
        <taxon>rosids</taxon>
        <taxon>malvids</taxon>
        <taxon>Myrtales</taxon>
        <taxon>Myrtaceae</taxon>
        <taxon>Myrtoideae</taxon>
        <taxon>Eucalypteae</taxon>
        <taxon>Eucalyptus</taxon>
    </lineage>
</organism>
<dbReference type="FunFam" id="1.10.10.60:FF:000140">
    <property type="entry name" value="Myb transcription factor"/>
    <property type="match status" value="1"/>
</dbReference>
<proteinExistence type="predicted"/>
<dbReference type="PROSITE" id="PS51294">
    <property type="entry name" value="HTH_MYB"/>
    <property type="match status" value="2"/>
</dbReference>
<dbReference type="InterPro" id="IPR017930">
    <property type="entry name" value="Myb_dom"/>
</dbReference>
<protein>
    <submittedName>
        <fullName evidence="9">Uncharacterized protein</fullName>
    </submittedName>
</protein>
<dbReference type="AlphaFoldDB" id="A0ABD3KV05"/>
<evidence type="ECO:0000256" key="6">
    <source>
        <dbReference type="ARBA" id="ARBA00023242"/>
    </source>
</evidence>
<evidence type="ECO:0000259" key="7">
    <source>
        <dbReference type="PROSITE" id="PS50090"/>
    </source>
</evidence>
<dbReference type="Gene3D" id="1.10.10.60">
    <property type="entry name" value="Homeodomain-like"/>
    <property type="match status" value="2"/>
</dbReference>